<dbReference type="PROSITE" id="PS50011">
    <property type="entry name" value="PROTEIN_KINASE_DOM"/>
    <property type="match status" value="1"/>
</dbReference>
<dbReference type="Gramene" id="TRITD7Av1G232940.1">
    <property type="protein sequence ID" value="TRITD7Av1G232940.1"/>
    <property type="gene ID" value="TRITD7Av1G232940"/>
</dbReference>
<evidence type="ECO:0000313" key="11">
    <source>
        <dbReference type="EMBL" id="VAI79306.1"/>
    </source>
</evidence>
<dbReference type="GO" id="GO:0005524">
    <property type="term" value="F:ATP binding"/>
    <property type="evidence" value="ECO:0007669"/>
    <property type="project" value="UniProtKB-KW"/>
</dbReference>
<dbReference type="SUPFAM" id="SSF56112">
    <property type="entry name" value="Protein kinase-like (PK-like)"/>
    <property type="match status" value="1"/>
</dbReference>
<dbReference type="PANTHER" id="PTHR47987">
    <property type="entry name" value="OS08G0249100 PROTEIN"/>
    <property type="match status" value="1"/>
</dbReference>
<evidence type="ECO:0000256" key="8">
    <source>
        <dbReference type="ARBA" id="ARBA00048679"/>
    </source>
</evidence>
<dbReference type="FunFam" id="1.10.510.10:FF:001023">
    <property type="entry name" value="Os07g0541700 protein"/>
    <property type="match status" value="1"/>
</dbReference>
<evidence type="ECO:0000256" key="9">
    <source>
        <dbReference type="SAM" id="MobiDB-lite"/>
    </source>
</evidence>
<keyword evidence="2" id="KW-0723">Serine/threonine-protein kinase</keyword>
<dbReference type="GO" id="GO:0004674">
    <property type="term" value="F:protein serine/threonine kinase activity"/>
    <property type="evidence" value="ECO:0007669"/>
    <property type="project" value="UniProtKB-KW"/>
</dbReference>
<keyword evidence="4" id="KW-0547">Nucleotide-binding</keyword>
<keyword evidence="12" id="KW-1185">Reference proteome</keyword>
<feature type="compositionally biased region" description="Low complexity" evidence="9">
    <location>
        <begin position="239"/>
        <end position="252"/>
    </location>
</feature>
<evidence type="ECO:0000256" key="5">
    <source>
        <dbReference type="ARBA" id="ARBA00022777"/>
    </source>
</evidence>
<sequence>MGWEARYGVAVGTARGLEYLHKGCRRRIIHRDIKASNVLLTDDFQPQISDFGLAKWLPTEWTHRAIAPIEGTFGCLAPEYYTRGIVDEKTDVFAFGVFLLELMAGRKPVDGTHRSLLGWVGTQPTDQTFLALGRCTSLRSTARPLLSEGKTEALLDPRILAGGNGGYDAEQARRLAFVASLCVRASATWRPSMTEVLDLLEGAETTEERWAMPEPAAGDDEGEEMWGFDDLDDYEEESGTPSPLSTSSASSA</sequence>
<name>A0A9R0ZK93_TRITD</name>
<comment type="catalytic activity">
    <reaction evidence="8">
        <text>L-seryl-[protein] + ATP = O-phospho-L-seryl-[protein] + ADP + H(+)</text>
        <dbReference type="Rhea" id="RHEA:17989"/>
        <dbReference type="Rhea" id="RHEA-COMP:9863"/>
        <dbReference type="Rhea" id="RHEA-COMP:11604"/>
        <dbReference type="ChEBI" id="CHEBI:15378"/>
        <dbReference type="ChEBI" id="CHEBI:29999"/>
        <dbReference type="ChEBI" id="CHEBI:30616"/>
        <dbReference type="ChEBI" id="CHEBI:83421"/>
        <dbReference type="ChEBI" id="CHEBI:456216"/>
        <dbReference type="EC" id="2.7.11.1"/>
    </reaction>
</comment>
<feature type="region of interest" description="Disordered" evidence="9">
    <location>
        <begin position="205"/>
        <end position="252"/>
    </location>
</feature>
<comment type="catalytic activity">
    <reaction evidence="7">
        <text>L-threonyl-[protein] + ATP = O-phospho-L-threonyl-[protein] + ADP + H(+)</text>
        <dbReference type="Rhea" id="RHEA:46608"/>
        <dbReference type="Rhea" id="RHEA-COMP:11060"/>
        <dbReference type="Rhea" id="RHEA-COMP:11605"/>
        <dbReference type="ChEBI" id="CHEBI:15378"/>
        <dbReference type="ChEBI" id="CHEBI:30013"/>
        <dbReference type="ChEBI" id="CHEBI:30616"/>
        <dbReference type="ChEBI" id="CHEBI:61977"/>
        <dbReference type="ChEBI" id="CHEBI:456216"/>
        <dbReference type="EC" id="2.7.11.1"/>
    </reaction>
</comment>
<organism evidence="11 12">
    <name type="scientific">Triticum turgidum subsp. durum</name>
    <name type="common">Durum wheat</name>
    <name type="synonym">Triticum durum</name>
    <dbReference type="NCBI Taxonomy" id="4567"/>
    <lineage>
        <taxon>Eukaryota</taxon>
        <taxon>Viridiplantae</taxon>
        <taxon>Streptophyta</taxon>
        <taxon>Embryophyta</taxon>
        <taxon>Tracheophyta</taxon>
        <taxon>Spermatophyta</taxon>
        <taxon>Magnoliopsida</taxon>
        <taxon>Liliopsida</taxon>
        <taxon>Poales</taxon>
        <taxon>Poaceae</taxon>
        <taxon>BOP clade</taxon>
        <taxon>Pooideae</taxon>
        <taxon>Triticodae</taxon>
        <taxon>Triticeae</taxon>
        <taxon>Triticinae</taxon>
        <taxon>Triticum</taxon>
    </lineage>
</organism>
<accession>A0A9R0ZK93</accession>
<dbReference type="Gene3D" id="1.10.510.10">
    <property type="entry name" value="Transferase(Phosphotransferase) domain 1"/>
    <property type="match status" value="1"/>
</dbReference>
<dbReference type="SMART" id="SM00220">
    <property type="entry name" value="S_TKc"/>
    <property type="match status" value="1"/>
</dbReference>
<dbReference type="Pfam" id="PF00069">
    <property type="entry name" value="Pkinase"/>
    <property type="match status" value="1"/>
</dbReference>
<dbReference type="EC" id="2.7.11.1" evidence="1"/>
<dbReference type="AlphaFoldDB" id="A0A9R0ZK93"/>
<evidence type="ECO:0000256" key="1">
    <source>
        <dbReference type="ARBA" id="ARBA00012513"/>
    </source>
</evidence>
<evidence type="ECO:0000259" key="10">
    <source>
        <dbReference type="PROSITE" id="PS50011"/>
    </source>
</evidence>
<keyword evidence="3" id="KW-0808">Transferase</keyword>
<dbReference type="InterPro" id="IPR000719">
    <property type="entry name" value="Prot_kinase_dom"/>
</dbReference>
<reference evidence="11 12" key="1">
    <citation type="submission" date="2017-09" db="EMBL/GenBank/DDBJ databases">
        <authorList>
            <consortium name="International Durum Wheat Genome Sequencing Consortium (IDWGSC)"/>
            <person name="Milanesi L."/>
        </authorList>
    </citation>
    <scope>NUCLEOTIDE SEQUENCE [LARGE SCALE GENOMIC DNA]</scope>
    <source>
        <strain evidence="12">cv. Svevo</strain>
    </source>
</reference>
<evidence type="ECO:0000256" key="6">
    <source>
        <dbReference type="ARBA" id="ARBA00022840"/>
    </source>
</evidence>
<keyword evidence="6" id="KW-0067">ATP-binding</keyword>
<dbReference type="InterPro" id="IPR046958">
    <property type="entry name" value="RBK1/2/STUNTED"/>
</dbReference>
<evidence type="ECO:0000313" key="12">
    <source>
        <dbReference type="Proteomes" id="UP000324705"/>
    </source>
</evidence>
<dbReference type="EMBL" id="LT934123">
    <property type="protein sequence ID" value="VAI79306.1"/>
    <property type="molecule type" value="Genomic_DNA"/>
</dbReference>
<evidence type="ECO:0000256" key="2">
    <source>
        <dbReference type="ARBA" id="ARBA00022527"/>
    </source>
</evidence>
<dbReference type="OMA" id="NEMMRMV"/>
<evidence type="ECO:0000256" key="4">
    <source>
        <dbReference type="ARBA" id="ARBA00022741"/>
    </source>
</evidence>
<evidence type="ECO:0000256" key="3">
    <source>
        <dbReference type="ARBA" id="ARBA00022679"/>
    </source>
</evidence>
<dbReference type="Proteomes" id="UP000324705">
    <property type="component" value="Chromosome 7A"/>
</dbReference>
<keyword evidence="5" id="KW-0418">Kinase</keyword>
<protein>
    <recommendedName>
        <fullName evidence="1">non-specific serine/threonine protein kinase</fullName>
        <ecNumber evidence="1">2.7.11.1</ecNumber>
    </recommendedName>
</protein>
<feature type="compositionally biased region" description="Acidic residues" evidence="9">
    <location>
        <begin position="217"/>
        <end position="238"/>
    </location>
</feature>
<feature type="domain" description="Protein kinase" evidence="10">
    <location>
        <begin position="1"/>
        <end position="211"/>
    </location>
</feature>
<dbReference type="InterPro" id="IPR011009">
    <property type="entry name" value="Kinase-like_dom_sf"/>
</dbReference>
<dbReference type="PROSITE" id="PS00108">
    <property type="entry name" value="PROTEIN_KINASE_ST"/>
    <property type="match status" value="1"/>
</dbReference>
<proteinExistence type="predicted"/>
<dbReference type="PANTHER" id="PTHR47987:SF30">
    <property type="entry name" value="OS06G0693200 PROTEIN"/>
    <property type="match status" value="1"/>
</dbReference>
<evidence type="ECO:0000256" key="7">
    <source>
        <dbReference type="ARBA" id="ARBA00047899"/>
    </source>
</evidence>
<gene>
    <name evidence="11" type="ORF">TRITD_7Av1G232940</name>
</gene>
<dbReference type="InterPro" id="IPR008271">
    <property type="entry name" value="Ser/Thr_kinase_AS"/>
</dbReference>